<keyword evidence="12" id="KW-0812">Transmembrane</keyword>
<dbReference type="InterPro" id="IPR001789">
    <property type="entry name" value="Sig_transdc_resp-reg_receiver"/>
</dbReference>
<dbReference type="Gene3D" id="1.10.287.130">
    <property type="match status" value="1"/>
</dbReference>
<feature type="transmembrane region" description="Helical" evidence="12">
    <location>
        <begin position="6"/>
        <end position="25"/>
    </location>
</feature>
<dbReference type="GO" id="GO:0000155">
    <property type="term" value="F:phosphorelay sensor kinase activity"/>
    <property type="evidence" value="ECO:0007669"/>
    <property type="project" value="InterPro"/>
</dbReference>
<dbReference type="InterPro" id="IPR011006">
    <property type="entry name" value="CheY-like_superfamily"/>
</dbReference>
<sequence>MTLYETINIIGITAYSLVAIFFLWLTQVPNSGTRAKFWFIAVLFMLVGRVNLHFMPQYIAQDHIQAIYAFSLTFEKIFLIIGLMQFVEGNKKKSINPNFLRFGISILLSLLILFYFLGAQTLTLSWFSTTQAIFLLIVAYTLKHNTFNKDIQYKSLLIVILYLYAVHWLTFPIAVNFPTWLNFGYLFGNALNLIVYLSFAYMVVNRFQNRMIQAEQSALSLVKEANQASKAKSDFLANMSHEIRTPMNGVISMLELLHHDNLSSEQHNRVSIALASGNNLLQVINDILDFSKIEAGKLSLEYIDFNIIEMLEEVVDIVKASAHSKGLELILDVADVSIVMVNSDPLRIKQILLNLISNAIKFTEQGEILIKANINEKHDKPLFNCAIIDSGVGIEDDKRDKIFQSFQQEDTSTTRNYGGTGLGLSISKHLCQLLNGKISVSSQKGVGSCFTIALPLNRCSDTTKQPSQPDLSNLRALIVDSSNTHLTVITKLLTMWGISVETAITAEQALSLCKQPLAFNFILLGDHLNGIHAESLNEQVKQLPNCQSLKIIQLLSTTDDNKVHALLSDNVDFVLTKPMYSSQLLKAITGFNKPFSEAPNNKQKIQTRENKDLPDWPNNTQILLVEDNRINQVVATQLLAHFNLTCDIASHGAEALAMLYASLKNNRPYQLILMDCQMPVMDGYVTTENIRKGKGGDAYKATPIIAMTAHAMAGDKEKCLAIGMNDYMTKPLAKDIILEKLIKWLNIT</sequence>
<dbReference type="InterPro" id="IPR004358">
    <property type="entry name" value="Sig_transdc_His_kin-like_C"/>
</dbReference>
<dbReference type="SMART" id="SM00388">
    <property type="entry name" value="HisKA"/>
    <property type="match status" value="1"/>
</dbReference>
<dbReference type="Pfam" id="PF00512">
    <property type="entry name" value="HisKA"/>
    <property type="match status" value="1"/>
</dbReference>
<accession>A0A7Y0L9R1</accession>
<evidence type="ECO:0000256" key="5">
    <source>
        <dbReference type="ARBA" id="ARBA00022741"/>
    </source>
</evidence>
<comment type="caution">
    <text evidence="15">The sequence shown here is derived from an EMBL/GenBank/DDBJ whole genome shotgun (WGS) entry which is preliminary data.</text>
</comment>
<feature type="transmembrane region" description="Helical" evidence="12">
    <location>
        <begin position="124"/>
        <end position="143"/>
    </location>
</feature>
<dbReference type="InterPro" id="IPR036097">
    <property type="entry name" value="HisK_dim/P_sf"/>
</dbReference>
<dbReference type="PANTHER" id="PTHR45339">
    <property type="entry name" value="HYBRID SIGNAL TRANSDUCTION HISTIDINE KINASE J"/>
    <property type="match status" value="1"/>
</dbReference>
<dbReference type="InterPro" id="IPR003594">
    <property type="entry name" value="HATPase_dom"/>
</dbReference>
<dbReference type="InterPro" id="IPR005467">
    <property type="entry name" value="His_kinase_dom"/>
</dbReference>
<proteinExistence type="predicted"/>
<keyword evidence="7" id="KW-0067">ATP-binding</keyword>
<dbReference type="EMBL" id="JABBXH010000001">
    <property type="protein sequence ID" value="NMP30218.1"/>
    <property type="molecule type" value="Genomic_DNA"/>
</dbReference>
<keyword evidence="16" id="KW-1185">Reference proteome</keyword>
<feature type="transmembrane region" description="Helical" evidence="12">
    <location>
        <begin position="37"/>
        <end position="54"/>
    </location>
</feature>
<feature type="domain" description="Response regulatory" evidence="14">
    <location>
        <begin position="475"/>
        <end position="592"/>
    </location>
</feature>
<comment type="subunit">
    <text evidence="9">At low DSF concentrations, interacts with RpfF.</text>
</comment>
<keyword evidence="12" id="KW-0472">Membrane</keyword>
<evidence type="ECO:0000256" key="4">
    <source>
        <dbReference type="ARBA" id="ARBA00022679"/>
    </source>
</evidence>
<feature type="transmembrane region" description="Helical" evidence="12">
    <location>
        <begin position="155"/>
        <end position="177"/>
    </location>
</feature>
<evidence type="ECO:0000256" key="6">
    <source>
        <dbReference type="ARBA" id="ARBA00022777"/>
    </source>
</evidence>
<feature type="transmembrane region" description="Helical" evidence="12">
    <location>
        <begin position="66"/>
        <end position="87"/>
    </location>
</feature>
<keyword evidence="3 11" id="KW-0597">Phosphoprotein</keyword>
<evidence type="ECO:0000256" key="8">
    <source>
        <dbReference type="ARBA" id="ARBA00023012"/>
    </source>
</evidence>
<evidence type="ECO:0000256" key="10">
    <source>
        <dbReference type="ARBA" id="ARBA00068150"/>
    </source>
</evidence>
<feature type="domain" description="Response regulatory" evidence="14">
    <location>
        <begin position="621"/>
        <end position="745"/>
    </location>
</feature>
<dbReference type="CDD" id="cd00082">
    <property type="entry name" value="HisKA"/>
    <property type="match status" value="1"/>
</dbReference>
<evidence type="ECO:0000256" key="2">
    <source>
        <dbReference type="ARBA" id="ARBA00012438"/>
    </source>
</evidence>
<keyword evidence="4" id="KW-0808">Transferase</keyword>
<comment type="caution">
    <text evidence="11">Lacks conserved residue(s) required for the propagation of feature annotation.</text>
</comment>
<feature type="transmembrane region" description="Helical" evidence="12">
    <location>
        <begin position="183"/>
        <end position="204"/>
    </location>
</feature>
<dbReference type="Gene3D" id="3.30.565.10">
    <property type="entry name" value="Histidine kinase-like ATPase, C-terminal domain"/>
    <property type="match status" value="1"/>
</dbReference>
<organism evidence="15 16">
    <name type="scientific">Thalassotalea algicola</name>
    <dbReference type="NCBI Taxonomy" id="2716224"/>
    <lineage>
        <taxon>Bacteria</taxon>
        <taxon>Pseudomonadati</taxon>
        <taxon>Pseudomonadota</taxon>
        <taxon>Gammaproteobacteria</taxon>
        <taxon>Alteromonadales</taxon>
        <taxon>Colwelliaceae</taxon>
        <taxon>Thalassotalea</taxon>
    </lineage>
</organism>
<evidence type="ECO:0000256" key="7">
    <source>
        <dbReference type="ARBA" id="ARBA00022840"/>
    </source>
</evidence>
<gene>
    <name evidence="15" type="ORF">HII17_01475</name>
</gene>
<dbReference type="SUPFAM" id="SSF55874">
    <property type="entry name" value="ATPase domain of HSP90 chaperone/DNA topoisomerase II/histidine kinase"/>
    <property type="match status" value="1"/>
</dbReference>
<feature type="transmembrane region" description="Helical" evidence="12">
    <location>
        <begin position="99"/>
        <end position="118"/>
    </location>
</feature>
<dbReference type="SMART" id="SM00448">
    <property type="entry name" value="REC"/>
    <property type="match status" value="2"/>
</dbReference>
<dbReference type="InterPro" id="IPR003661">
    <property type="entry name" value="HisK_dim/P_dom"/>
</dbReference>
<protein>
    <recommendedName>
        <fullName evidence="10">Sensory/regulatory protein RpfC</fullName>
        <ecNumber evidence="2">2.7.13.3</ecNumber>
    </recommendedName>
</protein>
<dbReference type="InterPro" id="IPR036890">
    <property type="entry name" value="HATPase_C_sf"/>
</dbReference>
<evidence type="ECO:0000259" key="14">
    <source>
        <dbReference type="PROSITE" id="PS50110"/>
    </source>
</evidence>
<dbReference type="AlphaFoldDB" id="A0A7Y0L9R1"/>
<dbReference type="PROSITE" id="PS50109">
    <property type="entry name" value="HIS_KIN"/>
    <property type="match status" value="1"/>
</dbReference>
<comment type="catalytic activity">
    <reaction evidence="1">
        <text>ATP + protein L-histidine = ADP + protein N-phospho-L-histidine.</text>
        <dbReference type="EC" id="2.7.13.3"/>
    </reaction>
</comment>
<name>A0A7Y0L9R1_9GAMM</name>
<keyword evidence="6" id="KW-0418">Kinase</keyword>
<evidence type="ECO:0000259" key="13">
    <source>
        <dbReference type="PROSITE" id="PS50109"/>
    </source>
</evidence>
<dbReference type="PRINTS" id="PR00344">
    <property type="entry name" value="BCTRLSENSOR"/>
</dbReference>
<dbReference type="PANTHER" id="PTHR45339:SF1">
    <property type="entry name" value="HYBRID SIGNAL TRANSDUCTION HISTIDINE KINASE J"/>
    <property type="match status" value="1"/>
</dbReference>
<dbReference type="Pfam" id="PF00072">
    <property type="entry name" value="Response_reg"/>
    <property type="match status" value="1"/>
</dbReference>
<dbReference type="SUPFAM" id="SSF47384">
    <property type="entry name" value="Homodimeric domain of signal transducing histidine kinase"/>
    <property type="match status" value="1"/>
</dbReference>
<evidence type="ECO:0000256" key="3">
    <source>
        <dbReference type="ARBA" id="ARBA00022553"/>
    </source>
</evidence>
<dbReference type="Proteomes" id="UP000568664">
    <property type="component" value="Unassembled WGS sequence"/>
</dbReference>
<evidence type="ECO:0000256" key="9">
    <source>
        <dbReference type="ARBA" id="ARBA00064003"/>
    </source>
</evidence>
<dbReference type="CDD" id="cd16922">
    <property type="entry name" value="HATPase_EvgS-ArcB-TorS-like"/>
    <property type="match status" value="1"/>
</dbReference>
<dbReference type="Pfam" id="PF02518">
    <property type="entry name" value="HATPase_c"/>
    <property type="match status" value="1"/>
</dbReference>
<evidence type="ECO:0000313" key="16">
    <source>
        <dbReference type="Proteomes" id="UP000568664"/>
    </source>
</evidence>
<dbReference type="CDD" id="cd00156">
    <property type="entry name" value="REC"/>
    <property type="match status" value="1"/>
</dbReference>
<dbReference type="SUPFAM" id="SSF52172">
    <property type="entry name" value="CheY-like"/>
    <property type="match status" value="2"/>
</dbReference>
<dbReference type="FunFam" id="1.10.287.130:FF:000002">
    <property type="entry name" value="Two-component osmosensing histidine kinase"/>
    <property type="match status" value="1"/>
</dbReference>
<evidence type="ECO:0000313" key="15">
    <source>
        <dbReference type="EMBL" id="NMP30218.1"/>
    </source>
</evidence>
<dbReference type="CDD" id="cd17546">
    <property type="entry name" value="REC_hyHK_CKI1_RcsC-like"/>
    <property type="match status" value="1"/>
</dbReference>
<evidence type="ECO:0000256" key="1">
    <source>
        <dbReference type="ARBA" id="ARBA00000085"/>
    </source>
</evidence>
<keyword evidence="8" id="KW-0902">Two-component regulatory system</keyword>
<dbReference type="EC" id="2.7.13.3" evidence="2"/>
<dbReference type="SMART" id="SM00387">
    <property type="entry name" value="HATPase_c"/>
    <property type="match status" value="1"/>
</dbReference>
<evidence type="ECO:0000256" key="11">
    <source>
        <dbReference type="PROSITE-ProRule" id="PRU00169"/>
    </source>
</evidence>
<dbReference type="RefSeq" id="WP_169073550.1">
    <property type="nucleotide sequence ID" value="NZ_JABBXH010000001.1"/>
</dbReference>
<keyword evidence="12" id="KW-1133">Transmembrane helix</keyword>
<dbReference type="PROSITE" id="PS50110">
    <property type="entry name" value="RESPONSE_REGULATORY"/>
    <property type="match status" value="2"/>
</dbReference>
<dbReference type="FunFam" id="3.30.565.10:FF:000010">
    <property type="entry name" value="Sensor histidine kinase RcsC"/>
    <property type="match status" value="1"/>
</dbReference>
<feature type="domain" description="Histidine kinase" evidence="13">
    <location>
        <begin position="238"/>
        <end position="458"/>
    </location>
</feature>
<dbReference type="GO" id="GO:0005524">
    <property type="term" value="F:ATP binding"/>
    <property type="evidence" value="ECO:0007669"/>
    <property type="project" value="UniProtKB-KW"/>
</dbReference>
<reference evidence="15 16" key="1">
    <citation type="submission" date="2020-04" db="EMBL/GenBank/DDBJ databases">
        <title>Thalassotalea sp. M1531, isolated from the surface of marine red alga.</title>
        <authorList>
            <person name="Pang L."/>
            <person name="Lu D.-C."/>
        </authorList>
    </citation>
    <scope>NUCLEOTIDE SEQUENCE [LARGE SCALE GENOMIC DNA]</scope>
    <source>
        <strain evidence="15 16">M1531</strain>
    </source>
</reference>
<dbReference type="Gene3D" id="3.40.50.2300">
    <property type="match status" value="2"/>
</dbReference>
<evidence type="ECO:0000256" key="12">
    <source>
        <dbReference type="SAM" id="Phobius"/>
    </source>
</evidence>
<feature type="modified residue" description="4-aspartylphosphate" evidence="11">
    <location>
        <position position="675"/>
    </location>
</feature>
<keyword evidence="5" id="KW-0547">Nucleotide-binding</keyword>